<evidence type="ECO:0000256" key="4">
    <source>
        <dbReference type="ARBA" id="ARBA00022452"/>
    </source>
</evidence>
<keyword evidence="3" id="KW-0813">Transport</keyword>
<evidence type="ECO:0000256" key="3">
    <source>
        <dbReference type="ARBA" id="ARBA00022448"/>
    </source>
</evidence>
<keyword evidence="4" id="KW-1134">Transmembrane beta strand</keyword>
<dbReference type="GO" id="GO:1990281">
    <property type="term" value="C:efflux pump complex"/>
    <property type="evidence" value="ECO:0007669"/>
    <property type="project" value="TreeGrafter"/>
</dbReference>
<evidence type="ECO:0000256" key="7">
    <source>
        <dbReference type="ARBA" id="ARBA00023237"/>
    </source>
</evidence>
<evidence type="ECO:0000256" key="6">
    <source>
        <dbReference type="ARBA" id="ARBA00023136"/>
    </source>
</evidence>
<dbReference type="Gene3D" id="1.20.1600.10">
    <property type="entry name" value="Outer membrane efflux proteins (OEP)"/>
    <property type="match status" value="1"/>
</dbReference>
<keyword evidence="7" id="KW-0998">Cell outer membrane</keyword>
<evidence type="ECO:0000256" key="5">
    <source>
        <dbReference type="ARBA" id="ARBA00022692"/>
    </source>
</evidence>
<dbReference type="InterPro" id="IPR003423">
    <property type="entry name" value="OMP_efflux"/>
</dbReference>
<keyword evidence="5" id="KW-0812">Transmembrane</keyword>
<comment type="caution">
    <text evidence="8">The sequence shown here is derived from an EMBL/GenBank/DDBJ whole genome shotgun (WGS) entry which is preliminary data.</text>
</comment>
<comment type="similarity">
    <text evidence="2">Belongs to the outer membrane factor (OMF) (TC 1.B.17) family.</text>
</comment>
<evidence type="ECO:0000256" key="2">
    <source>
        <dbReference type="ARBA" id="ARBA00007613"/>
    </source>
</evidence>
<dbReference type="AlphaFoldDB" id="A0A420G300"/>
<dbReference type="GO" id="GO:0015562">
    <property type="term" value="F:efflux transmembrane transporter activity"/>
    <property type="evidence" value="ECO:0007669"/>
    <property type="project" value="InterPro"/>
</dbReference>
<name>A0A420G300_9SPHI</name>
<protein>
    <recommendedName>
        <fullName evidence="10">Outer membrane protein</fullName>
    </recommendedName>
</protein>
<accession>A0A420G300</accession>
<dbReference type="EMBL" id="MCAQ01000004">
    <property type="protein sequence ID" value="RKF39530.1"/>
    <property type="molecule type" value="Genomic_DNA"/>
</dbReference>
<dbReference type="PANTHER" id="PTHR30026">
    <property type="entry name" value="OUTER MEMBRANE PROTEIN TOLC"/>
    <property type="match status" value="1"/>
</dbReference>
<dbReference type="GO" id="GO:0015288">
    <property type="term" value="F:porin activity"/>
    <property type="evidence" value="ECO:0007669"/>
    <property type="project" value="TreeGrafter"/>
</dbReference>
<sequence>MDMKRVYIYSTLCFLLSYAKAGAQQTEKRLTERVAGTATIAVVDDKQITKRSLAECIQLAIKANPTLLQNELDVRRAEVNLAQAKANRLPDVDASLQHSLTSGRSQDNSTLQYISSNNSTGNFSLGASLPIFRGFRLFHDIRMRADAKTAGKLTFDTQINALKLDVITAYIQSLTAQDILRQSEMQTEVTREQVRRAESMHKEGAINPGDYFDLKGQLANDVNTIENNRQLLYSSRVKLAALLNMDENQLGELDNLGIKESGQRLDAKQLYEMAVDQLPDIQALDYRIKVAERDIKIAKSYYYPSLSLSAGLGSNYSKLGIQGTYWSQMRNNVGKYISLNLSVPIFNHLQVYNNVRLAKLDLQTARFQKEIQQNVLRSATSNAVFNLQNASNMITQLRSQNENYAESFRIAKVVFELGNSNSVIFLTAKNKFDNSQIQLVVKQYEWLLQKYINDYYAGSLNL</sequence>
<dbReference type="InterPro" id="IPR051906">
    <property type="entry name" value="TolC-like"/>
</dbReference>
<dbReference type="Proteomes" id="UP000286402">
    <property type="component" value="Unassembled WGS sequence"/>
</dbReference>
<reference evidence="8 9" key="1">
    <citation type="submission" date="2016-07" db="EMBL/GenBank/DDBJ databases">
        <title>Genome analysis of Sphingobacterium siyangense T12B17.</title>
        <authorList>
            <person name="Xu D."/>
            <person name="Su Y."/>
            <person name="Zheng S."/>
        </authorList>
    </citation>
    <scope>NUCLEOTIDE SEQUENCE [LARGE SCALE GENOMIC DNA]</scope>
    <source>
        <strain evidence="8 9">T12B17</strain>
    </source>
</reference>
<organism evidence="8 9">
    <name type="scientific">Sphingobacterium siyangense</name>
    <dbReference type="NCBI Taxonomy" id="459529"/>
    <lineage>
        <taxon>Bacteria</taxon>
        <taxon>Pseudomonadati</taxon>
        <taxon>Bacteroidota</taxon>
        <taxon>Sphingobacteriia</taxon>
        <taxon>Sphingobacteriales</taxon>
        <taxon>Sphingobacteriaceae</taxon>
        <taxon>Sphingobacterium</taxon>
    </lineage>
</organism>
<comment type="subcellular location">
    <subcellularLocation>
        <location evidence="1">Cell outer membrane</location>
    </subcellularLocation>
</comment>
<keyword evidence="6" id="KW-0472">Membrane</keyword>
<evidence type="ECO:0000256" key="1">
    <source>
        <dbReference type="ARBA" id="ARBA00004442"/>
    </source>
</evidence>
<proteinExistence type="inferred from homology"/>
<dbReference type="PANTHER" id="PTHR30026:SF20">
    <property type="entry name" value="OUTER MEMBRANE PROTEIN TOLC"/>
    <property type="match status" value="1"/>
</dbReference>
<dbReference type="GO" id="GO:0009279">
    <property type="term" value="C:cell outer membrane"/>
    <property type="evidence" value="ECO:0007669"/>
    <property type="project" value="UniProtKB-SubCell"/>
</dbReference>
<keyword evidence="9" id="KW-1185">Reference proteome</keyword>
<evidence type="ECO:0000313" key="9">
    <source>
        <dbReference type="Proteomes" id="UP000286402"/>
    </source>
</evidence>
<evidence type="ECO:0000313" key="8">
    <source>
        <dbReference type="EMBL" id="RKF39530.1"/>
    </source>
</evidence>
<evidence type="ECO:0008006" key="10">
    <source>
        <dbReference type="Google" id="ProtNLM"/>
    </source>
</evidence>
<gene>
    <name evidence="8" type="ORF">BCY89_24245</name>
</gene>
<dbReference type="Pfam" id="PF02321">
    <property type="entry name" value="OEP"/>
    <property type="match status" value="2"/>
</dbReference>
<dbReference type="SUPFAM" id="SSF56954">
    <property type="entry name" value="Outer membrane efflux proteins (OEP)"/>
    <property type="match status" value="1"/>
</dbReference>